<dbReference type="OrthoDB" id="7408548at2"/>
<proteinExistence type="inferred from homology"/>
<dbReference type="AlphaFoldDB" id="A0A0H3FZ98"/>
<reference evidence="4 5" key="1">
    <citation type="journal article" date="2011" name="J. Bacteriol.">
        <title>Genome sequence of the ethanol-producing Zymomonas mobilis subsp. mobilis lectotype strain ATCC 10988.</title>
        <authorList>
            <person name="Pappas K.M."/>
            <person name="Kouvelis V.N."/>
            <person name="Saunders E."/>
            <person name="Brettin T.S."/>
            <person name="Bruce D."/>
            <person name="Detter C."/>
            <person name="Balakireva M."/>
            <person name="Han C.S."/>
            <person name="Savvakis G."/>
            <person name="Kyrpides N.C."/>
            <person name="Typas M.A."/>
        </authorList>
    </citation>
    <scope>NUCLEOTIDE SEQUENCE [LARGE SCALE GENOMIC DNA]</scope>
    <source>
        <strain evidence="5">ATCC 10988 / DSM 424 / CCUG 17860 / LMG 404 / NCIMB 8938 / NRRL B-806 / ZM1</strain>
    </source>
</reference>
<dbReference type="PANTHER" id="PTHR36307:SF1">
    <property type="entry name" value="FLAGELLA BASAL BODY P-RING FORMATION PROTEIN FLGA"/>
    <property type="match status" value="1"/>
</dbReference>
<dbReference type="InterPro" id="IPR017585">
    <property type="entry name" value="SAF_FlgA"/>
</dbReference>
<evidence type="ECO:0000313" key="5">
    <source>
        <dbReference type="Proteomes" id="UP000001494"/>
    </source>
</evidence>
<comment type="function">
    <text evidence="1">Involved in the assembly process of the P-ring formation. It may associate with FlgF on the rod constituting a structure essential for the P-ring assembly or may act as a modulator protein for the P-ring assembly.</text>
</comment>
<evidence type="ECO:0000259" key="3">
    <source>
        <dbReference type="Pfam" id="PF13144"/>
    </source>
</evidence>
<dbReference type="KEGG" id="zmm:Zmob_1142"/>
<feature type="region of interest" description="Disordered" evidence="2">
    <location>
        <begin position="103"/>
        <end position="123"/>
    </location>
</feature>
<organism evidence="4 5">
    <name type="scientific">Zymomonas mobilis subsp. mobilis (strain ATCC 10988 / DSM 424 / LMG 404 / NCIMB 8938 / NRRL B-806 / ZM1)</name>
    <dbReference type="NCBI Taxonomy" id="555217"/>
    <lineage>
        <taxon>Bacteria</taxon>
        <taxon>Pseudomonadati</taxon>
        <taxon>Pseudomonadota</taxon>
        <taxon>Alphaproteobacteria</taxon>
        <taxon>Sphingomonadales</taxon>
        <taxon>Zymomonadaceae</taxon>
        <taxon>Zymomonas</taxon>
    </lineage>
</organism>
<dbReference type="GO" id="GO:0042597">
    <property type="term" value="C:periplasmic space"/>
    <property type="evidence" value="ECO:0007669"/>
    <property type="project" value="UniProtKB-SubCell"/>
</dbReference>
<evidence type="ECO:0000313" key="4">
    <source>
        <dbReference type="EMBL" id="AEH62972.1"/>
    </source>
</evidence>
<dbReference type="Proteomes" id="UP000001494">
    <property type="component" value="Chromosome"/>
</dbReference>
<comment type="similarity">
    <text evidence="1">Belongs to the FlgA family.</text>
</comment>
<dbReference type="HOGENOM" id="CLU_131540_0_0_5"/>
<sequence length="188" mass="19878" precursor="true">MKNKYSCLGFFLGSFAFLLPNTSVLAADFQDLSALDKQIATSLGVPIGAEGGAVTPVDRRLHLAQCPESVVVDKPIAGSVSVHCPSLGWRIRVPLVRTASRVLHSRENPQNSQNSGNSKEDSKGAILVKRGDPVELVAGNNSFTVSVQGIAQQDGALGDHIRVKSDPSKPPVIAVVVESGKVRIPGFE</sequence>
<feature type="signal peptide" evidence="1">
    <location>
        <begin position="1"/>
        <end position="26"/>
    </location>
</feature>
<dbReference type="GeneID" id="79904198"/>
<evidence type="ECO:0000256" key="2">
    <source>
        <dbReference type="SAM" id="MobiDB-lite"/>
    </source>
</evidence>
<dbReference type="RefSeq" id="WP_011240518.1">
    <property type="nucleotide sequence ID" value="NC_017262.1"/>
</dbReference>
<keyword evidence="1" id="KW-0732">Signal</keyword>
<dbReference type="Gene3D" id="2.30.30.760">
    <property type="match status" value="1"/>
</dbReference>
<feature type="chain" id="PRO_5005118582" description="Flagella basal body P-ring formation protein FlgA" evidence="1">
    <location>
        <begin position="27"/>
        <end position="188"/>
    </location>
</feature>
<comment type="subcellular location">
    <subcellularLocation>
        <location evidence="1">Periplasm</location>
    </subcellularLocation>
</comment>
<keyword evidence="1" id="KW-0574">Periplasm</keyword>
<feature type="compositionally biased region" description="Polar residues" evidence="2">
    <location>
        <begin position="108"/>
        <end position="117"/>
    </location>
</feature>
<gene>
    <name evidence="4" type="ordered locus">Zmob_1142</name>
</gene>
<dbReference type="EMBL" id="CP002850">
    <property type="protein sequence ID" value="AEH62972.1"/>
    <property type="molecule type" value="Genomic_DNA"/>
</dbReference>
<accession>A0A0H3FZ98</accession>
<dbReference type="GO" id="GO:0044780">
    <property type="term" value="P:bacterial-type flagellum assembly"/>
    <property type="evidence" value="ECO:0007669"/>
    <property type="project" value="InterPro"/>
</dbReference>
<dbReference type="eggNOG" id="COG1261">
    <property type="taxonomic scope" value="Bacteria"/>
</dbReference>
<dbReference type="NCBIfam" id="TIGR03170">
    <property type="entry name" value="flgA_cterm"/>
    <property type="match status" value="1"/>
</dbReference>
<dbReference type="PANTHER" id="PTHR36307">
    <property type="entry name" value="FLAGELLA BASAL BODY P-RING FORMATION PROTEIN FLGA"/>
    <property type="match status" value="1"/>
</dbReference>
<evidence type="ECO:0000256" key="1">
    <source>
        <dbReference type="RuleBase" id="RU362063"/>
    </source>
</evidence>
<feature type="domain" description="Flagella basal body P-ring formation protein FlgA SAF" evidence="3">
    <location>
        <begin position="124"/>
        <end position="184"/>
    </location>
</feature>
<dbReference type="InterPro" id="IPR039246">
    <property type="entry name" value="Flagellar_FlgA"/>
</dbReference>
<dbReference type="Pfam" id="PF13144">
    <property type="entry name" value="ChapFlgA"/>
    <property type="match status" value="1"/>
</dbReference>
<protein>
    <recommendedName>
        <fullName evidence="1">Flagella basal body P-ring formation protein FlgA</fullName>
    </recommendedName>
</protein>
<name>A0A0H3FZ98_ZYMMA</name>
<keyword evidence="1" id="KW-1005">Bacterial flagellum biogenesis</keyword>